<comment type="caution">
    <text evidence="4">The sequence shown here is derived from an EMBL/GenBank/DDBJ whole genome shotgun (WGS) entry which is preliminary data.</text>
</comment>
<feature type="region of interest" description="Disordered" evidence="2">
    <location>
        <begin position="594"/>
        <end position="689"/>
    </location>
</feature>
<dbReference type="PROSITE" id="PS50330">
    <property type="entry name" value="UIM"/>
    <property type="match status" value="1"/>
</dbReference>
<dbReference type="Proteomes" id="UP001447188">
    <property type="component" value="Unassembled WGS sequence"/>
</dbReference>
<feature type="region of interest" description="Disordered" evidence="2">
    <location>
        <begin position="321"/>
        <end position="343"/>
    </location>
</feature>
<feature type="region of interest" description="Disordered" evidence="2">
    <location>
        <begin position="501"/>
        <end position="554"/>
    </location>
</feature>
<feature type="compositionally biased region" description="Low complexity" evidence="2">
    <location>
        <begin position="637"/>
        <end position="651"/>
    </location>
</feature>
<gene>
    <name evidence="4" type="primary">SIP5</name>
    <name evidence="4" type="ORF">Q9L58_004212</name>
</gene>
<feature type="compositionally biased region" description="Low complexity" evidence="2">
    <location>
        <begin position="610"/>
        <end position="621"/>
    </location>
</feature>
<feature type="compositionally biased region" description="Low complexity" evidence="2">
    <location>
        <begin position="22"/>
        <end position="48"/>
    </location>
</feature>
<dbReference type="PANTHER" id="PTHR31315">
    <property type="entry name" value="PROTEIN SIP5"/>
    <property type="match status" value="1"/>
</dbReference>
<evidence type="ECO:0000259" key="3">
    <source>
        <dbReference type="PROSITE" id="PS00028"/>
    </source>
</evidence>
<reference evidence="4 5" key="1">
    <citation type="submission" date="2024-02" db="EMBL/GenBank/DDBJ databases">
        <title>Discinaceae phylogenomics.</title>
        <authorList>
            <person name="Dirks A.C."/>
            <person name="James T.Y."/>
        </authorList>
    </citation>
    <scope>NUCLEOTIDE SEQUENCE [LARGE SCALE GENOMIC DNA]</scope>
    <source>
        <strain evidence="4 5">ACD0624</strain>
    </source>
</reference>
<feature type="compositionally biased region" description="Basic and acidic residues" evidence="2">
    <location>
        <begin position="1"/>
        <end position="10"/>
    </location>
</feature>
<evidence type="ECO:0000313" key="4">
    <source>
        <dbReference type="EMBL" id="KAL0636854.1"/>
    </source>
</evidence>
<evidence type="ECO:0000313" key="5">
    <source>
        <dbReference type="Proteomes" id="UP001447188"/>
    </source>
</evidence>
<dbReference type="CDD" id="cd24139">
    <property type="entry name" value="SIP5-like"/>
    <property type="match status" value="1"/>
</dbReference>
<name>A0ABR3GLR6_9PEZI</name>
<sequence length="756" mass="81145">MGNASTKERSLTPPHGGHHHLSSTNLSSRRNNAGNNGGPSSSSGRLSSTVLAGGGIGGSESYSTRGRSRHNIENSLFGLGLNSGNREARERDREAEREAKEQRKVERERERLKERERSLREESVDGGYLVTQGVYTGVEDFKDRIVRHLIIERRLAPFFKGLDDYQSDWTDAQLVAAVKGLPIPAAVVAGSPSPPRTPGPSDSTSNLTVPIASRSRAHSYTSEGSNRSATSTPSFGFSSRTRAKTLSISSPRNPTLATTAGPVEINEPSRIVDGRPVEAVLYKNALECPICFLYYPPYLNKTRCCDQNICSECFVQIKRPDPHHPEHHEGQQPAPTDSALTGGADQLVSEPATCPFCVEPEFGIIYNPPPFRRGLMFANTQSQNPPPSPMHFGGPFDGAFPPATSPYCSTPPSMPSSPTGKRRMALGVDNPEVVTTDRIRPDWAQKLATARSHAARRAAAATALHTAAYLMGPQSAPSNSGSGSSGFSGRRLIRRTVRDGGAENEMPSPAQSGTGTPNPHHGGLTSLASFTQHMGGQRDGGGSSLGIPSHNIRDGSLFNERRSRVIDLEEMMLMEAIRLSLAEEEDRKRREEIKEEKRRLATPAPNKINASDLSLASSASSVEGKGKSVDRSPYQTANNDASSSSALAGNSRQQVPSTGSGASDTSSFRSLPGSDDEGTPGENAGSGTESMFNFRSLAEMIVEEEGGRVDLDGHGGLLGLARGDDALKEDAERVEHVERVEHLSVKEVEERAPEAV</sequence>
<dbReference type="InterPro" id="IPR003903">
    <property type="entry name" value="UIM_dom"/>
</dbReference>
<dbReference type="PANTHER" id="PTHR31315:SF1">
    <property type="entry name" value="PROTEIN SIP5"/>
    <property type="match status" value="1"/>
</dbReference>
<feature type="domain" description="C2H2-type" evidence="3">
    <location>
        <begin position="305"/>
        <end position="328"/>
    </location>
</feature>
<feature type="compositionally biased region" description="Basic and acidic residues" evidence="2">
    <location>
        <begin position="86"/>
        <end position="104"/>
    </location>
</feature>
<feature type="compositionally biased region" description="Polar residues" evidence="2">
    <location>
        <begin position="218"/>
        <end position="258"/>
    </location>
</feature>
<feature type="region of interest" description="Disordered" evidence="2">
    <location>
        <begin position="1"/>
        <end position="104"/>
    </location>
</feature>
<evidence type="ECO:0000256" key="2">
    <source>
        <dbReference type="SAM" id="MobiDB-lite"/>
    </source>
</evidence>
<dbReference type="InterPro" id="IPR039301">
    <property type="entry name" value="Sip5/DA2"/>
</dbReference>
<feature type="compositionally biased region" description="Basic and acidic residues" evidence="2">
    <location>
        <begin position="321"/>
        <end position="330"/>
    </location>
</feature>
<dbReference type="PROSITE" id="PS00028">
    <property type="entry name" value="ZINC_FINGER_C2H2_1"/>
    <property type="match status" value="1"/>
</dbReference>
<dbReference type="InterPro" id="IPR013087">
    <property type="entry name" value="Znf_C2H2_type"/>
</dbReference>
<accession>A0ABR3GLR6</accession>
<evidence type="ECO:0000256" key="1">
    <source>
        <dbReference type="ARBA" id="ARBA00010402"/>
    </source>
</evidence>
<keyword evidence="5" id="KW-1185">Reference proteome</keyword>
<protein>
    <submittedName>
        <fullName evidence="4">SNF1-interacting protein</fullName>
    </submittedName>
</protein>
<comment type="similarity">
    <text evidence="1">Belongs to the SIP5 family.</text>
</comment>
<feature type="region of interest" description="Disordered" evidence="2">
    <location>
        <begin position="215"/>
        <end position="262"/>
    </location>
</feature>
<organism evidence="4 5">
    <name type="scientific">Discina gigas</name>
    <dbReference type="NCBI Taxonomy" id="1032678"/>
    <lineage>
        <taxon>Eukaryota</taxon>
        <taxon>Fungi</taxon>
        <taxon>Dikarya</taxon>
        <taxon>Ascomycota</taxon>
        <taxon>Pezizomycotina</taxon>
        <taxon>Pezizomycetes</taxon>
        <taxon>Pezizales</taxon>
        <taxon>Discinaceae</taxon>
        <taxon>Discina</taxon>
    </lineage>
</organism>
<dbReference type="EMBL" id="JBBBZM010000043">
    <property type="protein sequence ID" value="KAL0636854.1"/>
    <property type="molecule type" value="Genomic_DNA"/>
</dbReference>
<feature type="compositionally biased region" description="Polar residues" evidence="2">
    <location>
        <begin position="652"/>
        <end position="669"/>
    </location>
</feature>
<proteinExistence type="inferred from homology"/>
<feature type="region of interest" description="Disordered" evidence="2">
    <location>
        <begin position="189"/>
        <end position="208"/>
    </location>
</feature>